<evidence type="ECO:0000313" key="1">
    <source>
        <dbReference type="EMBL" id="QBZ65842.1"/>
    </source>
</evidence>
<protein>
    <submittedName>
        <fullName evidence="1">Uncharacterized protein</fullName>
    </submittedName>
</protein>
<dbReference type="AlphaFoldDB" id="A0A4P7NTX9"/>
<accession>A0A4P7NTX9</accession>
<reference evidence="1 2" key="1">
    <citation type="journal article" date="2019" name="Mol. Biol. Evol.">
        <title>Blast fungal genomes show frequent chromosomal changes, gene gains and losses, and effector gene turnover.</title>
        <authorList>
            <person name="Gomez Luciano L.B."/>
            <person name="Jason Tsai I."/>
            <person name="Chuma I."/>
            <person name="Tosa Y."/>
            <person name="Chen Y.H."/>
            <person name="Li J.Y."/>
            <person name="Li M.Y."/>
            <person name="Jade Lu M.Y."/>
            <person name="Nakayashiki H."/>
            <person name="Li W.H."/>
        </authorList>
    </citation>
    <scope>NUCLEOTIDE SEQUENCE [LARGE SCALE GENOMIC DNA]</scope>
    <source>
        <strain evidence="1">MZ5-1-6</strain>
    </source>
</reference>
<organism evidence="1 2">
    <name type="scientific">Pyricularia oryzae</name>
    <name type="common">Rice blast fungus</name>
    <name type="synonym">Magnaporthe oryzae</name>
    <dbReference type="NCBI Taxonomy" id="318829"/>
    <lineage>
        <taxon>Eukaryota</taxon>
        <taxon>Fungi</taxon>
        <taxon>Dikarya</taxon>
        <taxon>Ascomycota</taxon>
        <taxon>Pezizomycotina</taxon>
        <taxon>Sordariomycetes</taxon>
        <taxon>Sordariomycetidae</taxon>
        <taxon>Magnaporthales</taxon>
        <taxon>Pyriculariaceae</taxon>
        <taxon>Pyricularia</taxon>
    </lineage>
</organism>
<dbReference type="EMBL" id="CP034210">
    <property type="protein sequence ID" value="QBZ65842.1"/>
    <property type="molecule type" value="Genomic_DNA"/>
</dbReference>
<proteinExistence type="predicted"/>
<dbReference type="Proteomes" id="UP000294847">
    <property type="component" value="Chromosome 7"/>
</dbReference>
<name>A0A4P7NTX9_PYROR</name>
<gene>
    <name evidence="1" type="ORF">PoMZ_12808</name>
</gene>
<sequence>MAGDESSPAEAAATQALVNSIMAVLGITPITLSEDDVRQVWALLTATQREWTTAATLRQTDRLRAANEEIDSLGYILVGKRAHMNQLLCNVNRKQAWINALEERVLEKEVVVESQRRCIEEIESVIRDLMAVCDAVLFRLCSLSAKMIKAWPSKLLAEPGVLEELLGRLPVLRPPSNHTPYQVLEGVVLERWFVLLVGAIHARKSCNSIQSEVNY</sequence>
<evidence type="ECO:0000313" key="2">
    <source>
        <dbReference type="Proteomes" id="UP000294847"/>
    </source>
</evidence>